<proteinExistence type="predicted"/>
<feature type="transmembrane region" description="Helical" evidence="1">
    <location>
        <begin position="6"/>
        <end position="26"/>
    </location>
</feature>
<dbReference type="EMBL" id="LNNH01000017">
    <property type="protein sequence ID" value="KWW20427.1"/>
    <property type="molecule type" value="Genomic_DNA"/>
</dbReference>
<keyword evidence="1" id="KW-0472">Membrane</keyword>
<comment type="caution">
    <text evidence="2">The sequence shown here is derived from an EMBL/GenBank/DDBJ whole genome shotgun (WGS) entry which is preliminary data.</text>
</comment>
<keyword evidence="3" id="KW-1185">Reference proteome</keyword>
<reference evidence="2 3" key="1">
    <citation type="submission" date="2015-11" db="EMBL/GenBank/DDBJ databases">
        <title>Genome Sequence of Bacillus simplex strain VanAntwerpen2.</title>
        <authorList>
            <person name="Couger M.B."/>
        </authorList>
    </citation>
    <scope>NUCLEOTIDE SEQUENCE [LARGE SCALE GENOMIC DNA]</scope>
    <source>
        <strain evidence="2 3">VanAntwerpen02</strain>
    </source>
</reference>
<keyword evidence="1" id="KW-1133">Transmembrane helix</keyword>
<dbReference type="AlphaFoldDB" id="A0A120GPX0"/>
<keyword evidence="1" id="KW-0812">Transmembrane</keyword>
<gene>
    <name evidence="2" type="ORF">AS888_18860</name>
</gene>
<dbReference type="RefSeq" id="WP_061142053.1">
    <property type="nucleotide sequence ID" value="NZ_LNNH01000017.1"/>
</dbReference>
<evidence type="ECO:0000313" key="3">
    <source>
        <dbReference type="Proteomes" id="UP000064189"/>
    </source>
</evidence>
<organism evidence="2 3">
    <name type="scientific">Peribacillus simplex</name>
    <dbReference type="NCBI Taxonomy" id="1478"/>
    <lineage>
        <taxon>Bacteria</taxon>
        <taxon>Bacillati</taxon>
        <taxon>Bacillota</taxon>
        <taxon>Bacilli</taxon>
        <taxon>Bacillales</taxon>
        <taxon>Bacillaceae</taxon>
        <taxon>Peribacillus</taxon>
    </lineage>
</organism>
<evidence type="ECO:0000313" key="2">
    <source>
        <dbReference type="EMBL" id="KWW20427.1"/>
    </source>
</evidence>
<name>A0A120GPX0_9BACI</name>
<protein>
    <submittedName>
        <fullName evidence="2">Uncharacterized protein</fullName>
    </submittedName>
</protein>
<accession>A0A120GPX0</accession>
<dbReference type="Proteomes" id="UP000064189">
    <property type="component" value="Unassembled WGS sequence"/>
</dbReference>
<sequence>MTLNKTIAALTLLVLISGFLIYKVYIVPSEMNADHRNTENNTASYKVLESQNIIVGKDIDQGHYDIKALDSEAEFFGDKMHKNAVLHARPFYLNSKMSIKGKIEFKPSEFKKVVKKNQQIIMKDPGHYVVGTEIPSGNYLLSRTSDKIRVFVDIKDETQTESLLTIQWEIGEKVKKPIVLELKKGYNVYIDKTGKEGYISNAGNLILEVNAQENE</sequence>
<evidence type="ECO:0000256" key="1">
    <source>
        <dbReference type="SAM" id="Phobius"/>
    </source>
</evidence>